<feature type="transmembrane region" description="Helical" evidence="1">
    <location>
        <begin position="293"/>
        <end position="313"/>
    </location>
</feature>
<dbReference type="Proteomes" id="UP000008514">
    <property type="component" value="Chromosome"/>
</dbReference>
<dbReference type="STRING" id="313595.P700755_002081"/>
<dbReference type="RefSeq" id="WP_015024455.1">
    <property type="nucleotide sequence ID" value="NC_018721.1"/>
</dbReference>
<keyword evidence="1" id="KW-1133">Transmembrane helix</keyword>
<gene>
    <name evidence="2" type="ordered locus">P700755_002081</name>
</gene>
<dbReference type="HOGENOM" id="CLU_857578_0_0_10"/>
<evidence type="ECO:0000256" key="1">
    <source>
        <dbReference type="SAM" id="Phobius"/>
    </source>
</evidence>
<keyword evidence="1" id="KW-0472">Membrane</keyword>
<keyword evidence="1" id="KW-0812">Transmembrane</keyword>
<evidence type="ECO:0000313" key="3">
    <source>
        <dbReference type="Proteomes" id="UP000008514"/>
    </source>
</evidence>
<reference evidence="2" key="2">
    <citation type="submission" date="2012-09" db="EMBL/GenBank/DDBJ databases">
        <title>The complete sequence of Psychroflexus torquis an extreme psychrophile from sea-ice that is stimulated by light.</title>
        <authorList>
            <person name="Feng S."/>
            <person name="Powell S.M."/>
            <person name="Bowman J.P."/>
        </authorList>
    </citation>
    <scope>NUCLEOTIDE SEQUENCE [LARGE SCALE GENOMIC DNA]</scope>
    <source>
        <strain evidence="2">ATCC 700755</strain>
    </source>
</reference>
<accession>K4IEM6</accession>
<organism evidence="2 3">
    <name type="scientific">Psychroflexus torquis (strain ATCC 700755 / CIP 106069 / ACAM 623)</name>
    <dbReference type="NCBI Taxonomy" id="313595"/>
    <lineage>
        <taxon>Bacteria</taxon>
        <taxon>Pseudomonadati</taxon>
        <taxon>Bacteroidota</taxon>
        <taxon>Flavobacteriia</taxon>
        <taxon>Flavobacteriales</taxon>
        <taxon>Flavobacteriaceae</taxon>
        <taxon>Psychroflexus</taxon>
    </lineage>
</organism>
<dbReference type="AlphaFoldDB" id="K4IEM6"/>
<protein>
    <submittedName>
        <fullName evidence="2">Uncharacterized protein</fullName>
    </submittedName>
</protein>
<dbReference type="EMBL" id="CP003879">
    <property type="protein sequence ID" value="AFU68874.1"/>
    <property type="molecule type" value="Genomic_DNA"/>
</dbReference>
<evidence type="ECO:0000313" key="2">
    <source>
        <dbReference type="EMBL" id="AFU68874.1"/>
    </source>
</evidence>
<dbReference type="KEGG" id="ptq:P700755_002081"/>
<name>K4IEM6_PSYTT</name>
<dbReference type="OrthoDB" id="1452530at2"/>
<dbReference type="eggNOG" id="ENOG503098U">
    <property type="taxonomic scope" value="Bacteria"/>
</dbReference>
<proteinExistence type="predicted"/>
<sequence>MTEQTSQNASDEIDLGVVFEKIKSFFKSILIGIIQIFQFFWKHKFVLVGLLVIGVGIQLYLKSTSESTYLNQFFVRTNYGSTEYVYSKVNSINLKLEADDSLYIKDIFGEHYNKVKEIEVVPVIDVYGLVNKSEQNKETFELLLDEFGDISFLSDEININEYTTHKIKIYIEGQAYNEKISNRLYDHLASNLYYNELKTAALESYKEQLEQSKTIRTQIDSILKDQKGNTLPKLDNNAINFSGSQDLNELLSRKQALLTNELSIRNRLSSNDEVLKIIDSSFGVFSEERNQSYFIIPSIILGIYFLLFFFRYLSRRILSFVGKD</sequence>
<feature type="transmembrane region" description="Helical" evidence="1">
    <location>
        <begin position="45"/>
        <end position="61"/>
    </location>
</feature>
<keyword evidence="3" id="KW-1185">Reference proteome</keyword>
<reference evidence="2" key="1">
    <citation type="submission" date="2006-03" db="EMBL/GenBank/DDBJ databases">
        <authorList>
            <person name="Bowman J."/>
            <person name="Ferriera S."/>
            <person name="Johnson J."/>
            <person name="Kravitz S."/>
            <person name="Halpern A."/>
            <person name="Remington K."/>
            <person name="Beeson K."/>
            <person name="Tran B."/>
            <person name="Rogers Y.-H."/>
            <person name="Friedman R."/>
            <person name="Venter J.C."/>
        </authorList>
    </citation>
    <scope>NUCLEOTIDE SEQUENCE [LARGE SCALE GENOMIC DNA]</scope>
    <source>
        <strain evidence="2">ATCC 700755</strain>
    </source>
</reference>